<dbReference type="RefSeq" id="WP_267665428.1">
    <property type="nucleotide sequence ID" value="NZ_JAODIX010000067.1"/>
</dbReference>
<dbReference type="EMBL" id="JBHSZZ010000067">
    <property type="protein sequence ID" value="MFC7187974.1"/>
    <property type="molecule type" value="Genomic_DNA"/>
</dbReference>
<protein>
    <submittedName>
        <fullName evidence="1">ArsR family transcriptional regulator</fullName>
    </submittedName>
</protein>
<dbReference type="AlphaFoldDB" id="A0ABD5YF18"/>
<evidence type="ECO:0000313" key="1">
    <source>
        <dbReference type="EMBL" id="MFC7187974.1"/>
    </source>
</evidence>
<evidence type="ECO:0000313" key="2">
    <source>
        <dbReference type="Proteomes" id="UP001596390"/>
    </source>
</evidence>
<dbReference type="Proteomes" id="UP001596390">
    <property type="component" value="Unassembled WGS sequence"/>
</dbReference>
<keyword evidence="2" id="KW-1185">Reference proteome</keyword>
<dbReference type="Pfam" id="PF24033">
    <property type="entry name" value="DUF7342"/>
    <property type="match status" value="1"/>
</dbReference>
<name>A0ABD5YF18_9EURY</name>
<accession>A0ABD5YF18</accession>
<reference evidence="1 2" key="1">
    <citation type="journal article" date="2019" name="Int. J. Syst. Evol. Microbiol.">
        <title>The Global Catalogue of Microorganisms (GCM) 10K type strain sequencing project: providing services to taxonomists for standard genome sequencing and annotation.</title>
        <authorList>
            <consortium name="The Broad Institute Genomics Platform"/>
            <consortium name="The Broad Institute Genome Sequencing Center for Infectious Disease"/>
            <person name="Wu L."/>
            <person name="Ma J."/>
        </authorList>
    </citation>
    <scope>NUCLEOTIDE SEQUENCE [LARGE SCALE GENOMIC DNA]</scope>
    <source>
        <strain evidence="1 2">Q85</strain>
    </source>
</reference>
<organism evidence="1 2">
    <name type="scientific">Halorubrum yunnanense</name>
    <dbReference type="NCBI Taxonomy" id="1526162"/>
    <lineage>
        <taxon>Archaea</taxon>
        <taxon>Methanobacteriati</taxon>
        <taxon>Methanobacteriota</taxon>
        <taxon>Stenosarchaea group</taxon>
        <taxon>Halobacteria</taxon>
        <taxon>Halobacteriales</taxon>
        <taxon>Haloferacaceae</taxon>
        <taxon>Halorubrum</taxon>
    </lineage>
</organism>
<gene>
    <name evidence="1" type="ORF">ACFQMK_14025</name>
</gene>
<sequence>MTTTDAPHELWEGDVNEAAIEEWKADTTTFDRIRHVSDVTTEPQAASTIAERAQVSEPTARKYLSVLAETGRVKVINTESGTRYMRAPQMLAMKRIAAIHREHTKSEIRDTIQDLKTELHSFREQYDVADVDELTLQLEPDDDGWQDITRWQQIEQNLEIAQAALSLYDFDPDDSHAAAARVADTSRVTGLHKYGALSDDSERSTA</sequence>
<comment type="caution">
    <text evidence="1">The sequence shown here is derived from an EMBL/GenBank/DDBJ whole genome shotgun (WGS) entry which is preliminary data.</text>
</comment>
<proteinExistence type="predicted"/>
<dbReference type="InterPro" id="IPR055766">
    <property type="entry name" value="DUF7342"/>
</dbReference>